<dbReference type="Pfam" id="PF13193">
    <property type="entry name" value="AMP-binding_C"/>
    <property type="match status" value="1"/>
</dbReference>
<dbReference type="PANTHER" id="PTHR24096:SF149">
    <property type="entry name" value="AMP-BINDING DOMAIN-CONTAINING PROTEIN-RELATED"/>
    <property type="match status" value="1"/>
</dbReference>
<reference evidence="7 8" key="1">
    <citation type="submission" date="2020-04" db="EMBL/GenBank/DDBJ databases">
        <authorList>
            <person name="Wallbank WR R."/>
            <person name="Pardo Diaz C."/>
            <person name="Kozak K."/>
            <person name="Martin S."/>
            <person name="Jiggins C."/>
            <person name="Moest M."/>
            <person name="Warren A I."/>
            <person name="Byers J.R.P. K."/>
            <person name="Montejo-Kovacevich G."/>
            <person name="Yen C E."/>
        </authorList>
    </citation>
    <scope>NUCLEOTIDE SEQUENCE [LARGE SCALE GENOMIC DNA]</scope>
</reference>
<evidence type="ECO:0008006" key="9">
    <source>
        <dbReference type="Google" id="ProtNLM"/>
    </source>
</evidence>
<evidence type="ECO:0000313" key="8">
    <source>
        <dbReference type="Proteomes" id="UP000494256"/>
    </source>
</evidence>
<evidence type="ECO:0000259" key="6">
    <source>
        <dbReference type="Pfam" id="PF13193"/>
    </source>
</evidence>
<dbReference type="Gene3D" id="3.40.50.12780">
    <property type="entry name" value="N-terminal domain of ligase-like"/>
    <property type="match status" value="1"/>
</dbReference>
<evidence type="ECO:0000256" key="2">
    <source>
        <dbReference type="ARBA" id="ARBA00006432"/>
    </source>
</evidence>
<dbReference type="GO" id="GO:0005777">
    <property type="term" value="C:peroxisome"/>
    <property type="evidence" value="ECO:0007669"/>
    <property type="project" value="UniProtKB-SubCell"/>
</dbReference>
<dbReference type="Proteomes" id="UP000494256">
    <property type="component" value="Unassembled WGS sequence"/>
</dbReference>
<dbReference type="InterPro" id="IPR042099">
    <property type="entry name" value="ANL_N_sf"/>
</dbReference>
<protein>
    <recommendedName>
        <fullName evidence="9">Luciferin 4-monooxygenase</fullName>
    </recommendedName>
</protein>
<evidence type="ECO:0000256" key="3">
    <source>
        <dbReference type="ARBA" id="ARBA00022598"/>
    </source>
</evidence>
<organism evidence="7 8">
    <name type="scientific">Arctia plantaginis</name>
    <name type="common">Wood tiger moth</name>
    <name type="synonym">Phalaena plantaginis</name>
    <dbReference type="NCBI Taxonomy" id="874455"/>
    <lineage>
        <taxon>Eukaryota</taxon>
        <taxon>Metazoa</taxon>
        <taxon>Ecdysozoa</taxon>
        <taxon>Arthropoda</taxon>
        <taxon>Hexapoda</taxon>
        <taxon>Insecta</taxon>
        <taxon>Pterygota</taxon>
        <taxon>Neoptera</taxon>
        <taxon>Endopterygota</taxon>
        <taxon>Lepidoptera</taxon>
        <taxon>Glossata</taxon>
        <taxon>Ditrysia</taxon>
        <taxon>Noctuoidea</taxon>
        <taxon>Erebidae</taxon>
        <taxon>Arctiinae</taxon>
        <taxon>Arctia</taxon>
    </lineage>
</organism>
<comment type="subcellular location">
    <subcellularLocation>
        <location evidence="1">Peroxisome</location>
    </subcellularLocation>
</comment>
<feature type="domain" description="AMP-dependent synthetase/ligase" evidence="5">
    <location>
        <begin position="22"/>
        <end position="387"/>
    </location>
</feature>
<keyword evidence="3" id="KW-0436">Ligase</keyword>
<evidence type="ECO:0000256" key="4">
    <source>
        <dbReference type="ARBA" id="ARBA00023140"/>
    </source>
</evidence>
<dbReference type="Pfam" id="PF00501">
    <property type="entry name" value="AMP-binding"/>
    <property type="match status" value="1"/>
</dbReference>
<dbReference type="InterPro" id="IPR045851">
    <property type="entry name" value="AMP-bd_C_sf"/>
</dbReference>
<sequence>MKLFDVKNDKYHMGHLIWDGLRSRPDAVCQIDAATGESETNASTLRRSVQLARCFRRFGVQPGDVLALSGKNHLDLHIPFYAALMIGMPVAGVDPEFKYTEIKNHFKISLPKIAFCQKECLEDNLRAIKDLNLDTKLICFGDGEYSMKRFIEEYDDGDDVTTFEPLDFDLDRIYGWLVSTGGTTGMIKLAALKHRTFFKKMRELKTMFRFFPRGDEEENQNREHMPVLHLPPVQWITSFFGALSSPAMRLTKVMTSAPTTTEHVIDIINKYRPVMAMMGPSMAAGIIKSEKECDLTCFANLTLLGAKVHKDIYLQLKKRLRPEVPLHDAYGQTENLGPILTPNPSGPVGNCGNCPFDWQKNIKLVDPETGAEIKKPYVKGEMWTKLTGFSEYYNNPEETANALTEDGWYKTGDILYRDEEGNYYFVERIKMLIKYRNYHVVPPEVEAVILEHPGVHYVSVTSIPHEEDGEHPVACVVKKDGSNVTAQEIKDLVASKLSDSQQLRGGVVFIDEIPLTSVGKIAYNKLKQIALTAQRE</sequence>
<dbReference type="Gene3D" id="3.30.300.30">
    <property type="match status" value="1"/>
</dbReference>
<comment type="similarity">
    <text evidence="2">Belongs to the ATP-dependent AMP-binding enzyme family.</text>
</comment>
<evidence type="ECO:0000313" key="7">
    <source>
        <dbReference type="EMBL" id="CAB3245844.1"/>
    </source>
</evidence>
<evidence type="ECO:0000256" key="1">
    <source>
        <dbReference type="ARBA" id="ARBA00004275"/>
    </source>
</evidence>
<name>A0A8S1AL83_ARCPL</name>
<proteinExistence type="inferred from homology"/>
<dbReference type="AlphaFoldDB" id="A0A8S1AL83"/>
<keyword evidence="4" id="KW-0576">Peroxisome</keyword>
<evidence type="ECO:0000259" key="5">
    <source>
        <dbReference type="Pfam" id="PF00501"/>
    </source>
</evidence>
<dbReference type="InterPro" id="IPR000873">
    <property type="entry name" value="AMP-dep_synth/lig_dom"/>
</dbReference>
<dbReference type="SUPFAM" id="SSF56801">
    <property type="entry name" value="Acetyl-CoA synthetase-like"/>
    <property type="match status" value="1"/>
</dbReference>
<dbReference type="InterPro" id="IPR025110">
    <property type="entry name" value="AMP-bd_C"/>
</dbReference>
<feature type="domain" description="AMP-binding enzyme C-terminal" evidence="6">
    <location>
        <begin position="444"/>
        <end position="520"/>
    </location>
</feature>
<dbReference type="OrthoDB" id="5565075at2759"/>
<dbReference type="PANTHER" id="PTHR24096">
    <property type="entry name" value="LONG-CHAIN-FATTY-ACID--COA LIGASE"/>
    <property type="match status" value="1"/>
</dbReference>
<dbReference type="EMBL" id="CADEBD010000327">
    <property type="protein sequence ID" value="CAB3245844.1"/>
    <property type="molecule type" value="Genomic_DNA"/>
</dbReference>
<dbReference type="GO" id="GO:0016405">
    <property type="term" value="F:CoA-ligase activity"/>
    <property type="evidence" value="ECO:0007669"/>
    <property type="project" value="TreeGrafter"/>
</dbReference>
<comment type="caution">
    <text evidence="7">The sequence shown here is derived from an EMBL/GenBank/DDBJ whole genome shotgun (WGS) entry which is preliminary data.</text>
</comment>
<gene>
    <name evidence="7" type="ORF">APLA_LOCUS11265</name>
</gene>
<accession>A0A8S1AL83</accession>